<dbReference type="InterPro" id="IPR004888">
    <property type="entry name" value="Glycoside_hydrolase_63"/>
</dbReference>
<dbReference type="PANTHER" id="PTHR10412:SF10">
    <property type="entry name" value="GLYCOSYL HYDROLASE FAMILY 63 C-TERMINAL DOMAIN-CONTAINING PROTEIN"/>
    <property type="match status" value="1"/>
</dbReference>
<feature type="domain" description="Mannosylglycerate hydrolase MGH1-like glycoside hydrolase" evidence="1">
    <location>
        <begin position="424"/>
        <end position="529"/>
    </location>
</feature>
<name>A0A6J4I2D4_9BACT</name>
<protein>
    <submittedName>
        <fullName evidence="2">GH63</fullName>
    </submittedName>
</protein>
<dbReference type="AlphaFoldDB" id="A0A6J4I2D4"/>
<organism evidence="2">
    <name type="scientific">uncultured Chthoniobacterales bacterium</name>
    <dbReference type="NCBI Taxonomy" id="1836801"/>
    <lineage>
        <taxon>Bacteria</taxon>
        <taxon>Pseudomonadati</taxon>
        <taxon>Verrucomicrobiota</taxon>
        <taxon>Spartobacteria</taxon>
        <taxon>Chthoniobacterales</taxon>
        <taxon>environmental samples</taxon>
    </lineage>
</organism>
<dbReference type="GO" id="GO:0009311">
    <property type="term" value="P:oligosaccharide metabolic process"/>
    <property type="evidence" value="ECO:0007669"/>
    <property type="project" value="InterPro"/>
</dbReference>
<dbReference type="GO" id="GO:0004573">
    <property type="term" value="F:Glc3Man9GlcNAc2 oligosaccharide glucosidase activity"/>
    <property type="evidence" value="ECO:0007669"/>
    <property type="project" value="InterPro"/>
</dbReference>
<feature type="domain" description="Mannosylglycerate hydrolase MGH1-like glycoside hydrolase" evidence="1">
    <location>
        <begin position="701"/>
        <end position="866"/>
    </location>
</feature>
<dbReference type="EMBL" id="CADCTA010000063">
    <property type="protein sequence ID" value="CAA9239632.1"/>
    <property type="molecule type" value="Genomic_DNA"/>
</dbReference>
<dbReference type="InterPro" id="IPR012341">
    <property type="entry name" value="6hp_glycosidase-like_sf"/>
</dbReference>
<dbReference type="InterPro" id="IPR054491">
    <property type="entry name" value="MGH1-like_GH"/>
</dbReference>
<dbReference type="Gene3D" id="1.50.10.10">
    <property type="match status" value="1"/>
</dbReference>
<accession>A0A6J4I2D4</accession>
<evidence type="ECO:0000313" key="2">
    <source>
        <dbReference type="EMBL" id="CAA9239632.1"/>
    </source>
</evidence>
<reference evidence="2" key="1">
    <citation type="submission" date="2020-02" db="EMBL/GenBank/DDBJ databases">
        <authorList>
            <person name="Meier V. D."/>
        </authorList>
    </citation>
    <scope>NUCLEOTIDE SEQUENCE</scope>
    <source>
        <strain evidence="2">AVDCRST_MAG42</strain>
    </source>
</reference>
<proteinExistence type="predicted"/>
<dbReference type="Pfam" id="PF22422">
    <property type="entry name" value="MGH1-like_GH"/>
    <property type="match status" value="2"/>
</dbReference>
<evidence type="ECO:0000259" key="1">
    <source>
        <dbReference type="Pfam" id="PF22422"/>
    </source>
</evidence>
<sequence>MTAEQIRVERNNRGEEQWDLWGPYVSERAWGTVREDYSDDGDAWNYFPHEHARSRAYRWNEDGIAGISDFKQRLCFAFAFWNERDPILKERFFGLTGPQGNHGEDVKEVYFYDDNTPSHSYMRMTYRYACDACPNDEIVRQNRLRTRQEPEFELADTGVFDGGCFDIEIEYAKRLPRDLLIRATITNASQREAALHLLPTLWFRNTWGWGRDDRKPLLRASRGSGKLPRIDALHHVLGKYALVCEEADALLFTENETNTERLWKVPNTSPFTKDAFHEFLVDGRSGAVNPQQFGTKAAAHLRLVLAPGERRSVRLRLQQVDSAAAIADPFESFDETFALRSREADEFYETLAPASLIPEHRAIQRQALAGMLWSKQFYHYVVEQWLEGDPGQPAPAEERKRGRNWEWRHLHNERVMSMPDKWEYPWYASWDIAFHCIPLALVDPQFAKDQLDLITREWYQHPNGQIPAYEWNFSDVNPPVIGWAAWRVYKMEQRQTGRGDRAFLETIFHKMLIAFTWWVNRKDSSGNNIFEGGFLGLDNIGVFDRSMKLPGGGHLEQSDATSWMGMFSLNLMRIALELARENPVYENIATKFFEHFLAIAGAMNNAGGKGIGLWDEDDEFFYDVLHLPDGRYVRMRVRSLVGLMPLLAVETIEPELLEAVPGFKSRLEWYLENRPDLAALISRWHAPGSGERRLIALTRGHRMKRLLRRMLDPEEFLSPYGVRSMSKYHEQHPFVLQGSGEQREVRYEPAESQSGVFGGNSNWRGPVWMPINYLLIESLQKFHRYYGDDFKVECPTGSGNFQTLECIANELSNRLISLWLPDANGNRPFAPHYGCGLHPARDRDRYLFHEYFNGDTGAGLGASHQTGWTGLVAKLIQQQGSLGTIAKPDPFTDL</sequence>
<gene>
    <name evidence="2" type="ORF">AVDCRST_MAG42-1629</name>
</gene>
<dbReference type="SUPFAM" id="SSF48208">
    <property type="entry name" value="Six-hairpin glycosidases"/>
    <property type="match status" value="1"/>
</dbReference>
<dbReference type="InterPro" id="IPR008928">
    <property type="entry name" value="6-hairpin_glycosidase_sf"/>
</dbReference>
<dbReference type="PANTHER" id="PTHR10412">
    <property type="entry name" value="MANNOSYL-OLIGOSACCHARIDE GLUCOSIDASE"/>
    <property type="match status" value="1"/>
</dbReference>